<evidence type="ECO:0000313" key="2">
    <source>
        <dbReference type="Proteomes" id="UP001224890"/>
    </source>
</evidence>
<name>A0AAJ0A770_9PEZI</name>
<dbReference type="Proteomes" id="UP001224890">
    <property type="component" value="Unassembled WGS sequence"/>
</dbReference>
<gene>
    <name evidence="1" type="ORF">BDP55DRAFT_734674</name>
</gene>
<reference evidence="1" key="1">
    <citation type="submission" date="2021-06" db="EMBL/GenBank/DDBJ databases">
        <title>Comparative genomics, transcriptomics and evolutionary studies reveal genomic signatures of adaptation to plant cell wall in hemibiotrophic fungi.</title>
        <authorList>
            <consortium name="DOE Joint Genome Institute"/>
            <person name="Baroncelli R."/>
            <person name="Diaz J.F."/>
            <person name="Benocci T."/>
            <person name="Peng M."/>
            <person name="Battaglia E."/>
            <person name="Haridas S."/>
            <person name="Andreopoulos W."/>
            <person name="Labutti K."/>
            <person name="Pangilinan J."/>
            <person name="Floch G.L."/>
            <person name="Makela M.R."/>
            <person name="Henrissat B."/>
            <person name="Grigoriev I.V."/>
            <person name="Crouch J.A."/>
            <person name="De Vries R.P."/>
            <person name="Sukno S.A."/>
            <person name="Thon M.R."/>
        </authorList>
    </citation>
    <scope>NUCLEOTIDE SEQUENCE</scope>
    <source>
        <strain evidence="1">CBS 193.32</strain>
    </source>
</reference>
<proteinExistence type="predicted"/>
<dbReference type="EMBL" id="JAHMHR010000085">
    <property type="protein sequence ID" value="KAK1657763.1"/>
    <property type="molecule type" value="Genomic_DNA"/>
</dbReference>
<dbReference type="AlphaFoldDB" id="A0AAJ0A770"/>
<sequence>MARSAELRKIVLVAFSTTAVRIARIDETQIADQKLMPSVACSPFEKSVDGLRSLQTIISDMGEDDDPEDASKQAKALLQSIVPLMSIVRRRLSGISMEGSEGARNPHRR</sequence>
<organism evidence="1 2">
    <name type="scientific">Colletotrichum godetiae</name>
    <dbReference type="NCBI Taxonomy" id="1209918"/>
    <lineage>
        <taxon>Eukaryota</taxon>
        <taxon>Fungi</taxon>
        <taxon>Dikarya</taxon>
        <taxon>Ascomycota</taxon>
        <taxon>Pezizomycotina</taxon>
        <taxon>Sordariomycetes</taxon>
        <taxon>Hypocreomycetidae</taxon>
        <taxon>Glomerellales</taxon>
        <taxon>Glomerellaceae</taxon>
        <taxon>Colletotrichum</taxon>
        <taxon>Colletotrichum acutatum species complex</taxon>
    </lineage>
</organism>
<evidence type="ECO:0000313" key="1">
    <source>
        <dbReference type="EMBL" id="KAK1657763.1"/>
    </source>
</evidence>
<dbReference type="GeneID" id="85464758"/>
<comment type="caution">
    <text evidence="1">The sequence shown here is derived from an EMBL/GenBank/DDBJ whole genome shotgun (WGS) entry which is preliminary data.</text>
</comment>
<dbReference type="RefSeq" id="XP_060422527.1">
    <property type="nucleotide sequence ID" value="XM_060580232.1"/>
</dbReference>
<keyword evidence="2" id="KW-1185">Reference proteome</keyword>
<accession>A0AAJ0A770</accession>
<protein>
    <submittedName>
        <fullName evidence="1">Uncharacterized protein</fullName>
    </submittedName>
</protein>